<dbReference type="GO" id="GO:0006261">
    <property type="term" value="P:DNA-templated DNA replication"/>
    <property type="evidence" value="ECO:0007669"/>
    <property type="project" value="TreeGrafter"/>
</dbReference>
<accession>A0A662CZJ9</accession>
<dbReference type="FunFam" id="1.10.3710.10:FF:000004">
    <property type="entry name" value="Putative ATPase, AAA family"/>
    <property type="match status" value="1"/>
</dbReference>
<dbReference type="InterPro" id="IPR003593">
    <property type="entry name" value="AAA+_ATPase"/>
</dbReference>
<dbReference type="SMART" id="SM00382">
    <property type="entry name" value="AAA"/>
    <property type="match status" value="1"/>
</dbReference>
<dbReference type="GO" id="GO:0006310">
    <property type="term" value="P:DNA recombination"/>
    <property type="evidence" value="ECO:0007669"/>
    <property type="project" value="InterPro"/>
</dbReference>
<dbReference type="CDD" id="cd00009">
    <property type="entry name" value="AAA"/>
    <property type="match status" value="1"/>
</dbReference>
<dbReference type="GO" id="GO:0000731">
    <property type="term" value="P:DNA synthesis involved in DNA repair"/>
    <property type="evidence" value="ECO:0007669"/>
    <property type="project" value="TreeGrafter"/>
</dbReference>
<dbReference type="Pfam" id="PF12002">
    <property type="entry name" value="MgsA_C"/>
    <property type="match status" value="1"/>
</dbReference>
<comment type="function">
    <text evidence="1">DNA-dependent ATPase that plays important roles in cellular responses to stalled DNA replication processes.</text>
</comment>
<dbReference type="CDD" id="cd18139">
    <property type="entry name" value="HLD_clamp_RarA"/>
    <property type="match status" value="1"/>
</dbReference>
<sequence>MELFPQDQRKGKRNQAPLADRIRPQTLDEFVGQEHIVGRGKILRRMIEEDKLSSLIFWGPPGSGKTTLACIIAHLTRSHFTQFSAVTSGVADVRKVVKEAQTRMKLYGQKTILFIDEIHRFNKAQQDAFLPYVEDGTIILIGATTENPSFEVIGPLLSRTRVFTLKRLSFNEIKKILDRAIRDRKKGLGEYEVEIAPEALNFLVEGSNGDARVALNALEIAVDTAKPDKDGIRHIDLRAIEEALQSKALLYDKTGEEHYNVISAFIKSLRGSNPDAALYWLARMIEAGEDPRFIARRMIIFASEDVGNADPQALSVATAAAQAVEFVGMPEAQINLAQAATYLASAPKSNASYKGLLAAKEDVKKTMNLPVPLHLRNAPTPLMKDLGYGKDYKYPHNFPGARVKQEYLPEELKDRKYYHPTERGFEGKISKRLKGES</sequence>
<dbReference type="FunFam" id="3.40.50.300:FF:000137">
    <property type="entry name" value="Replication-associated recombination protein A"/>
    <property type="match status" value="1"/>
</dbReference>
<dbReference type="InterPro" id="IPR032423">
    <property type="entry name" value="AAA_assoc_2"/>
</dbReference>
<dbReference type="PANTHER" id="PTHR13779:SF7">
    <property type="entry name" value="ATPASE WRNIP1"/>
    <property type="match status" value="1"/>
</dbReference>
<dbReference type="GO" id="GO:0017116">
    <property type="term" value="F:single-stranded DNA helicase activity"/>
    <property type="evidence" value="ECO:0007669"/>
    <property type="project" value="TreeGrafter"/>
</dbReference>
<dbReference type="InterPro" id="IPR008921">
    <property type="entry name" value="DNA_pol3_clamp-load_cplx_C"/>
</dbReference>
<evidence type="ECO:0000259" key="7">
    <source>
        <dbReference type="SMART" id="SM00382"/>
    </source>
</evidence>
<dbReference type="FunFam" id="1.20.272.10:FF:000001">
    <property type="entry name" value="Putative AAA family ATPase"/>
    <property type="match status" value="1"/>
</dbReference>
<dbReference type="Gene3D" id="1.20.272.10">
    <property type="match status" value="1"/>
</dbReference>
<evidence type="ECO:0000256" key="3">
    <source>
        <dbReference type="ARBA" id="ARBA00020776"/>
    </source>
</evidence>
<dbReference type="EMBL" id="QMPY01000096">
    <property type="protein sequence ID" value="RLE07419.1"/>
    <property type="molecule type" value="Genomic_DNA"/>
</dbReference>
<evidence type="ECO:0000256" key="2">
    <source>
        <dbReference type="ARBA" id="ARBA00008959"/>
    </source>
</evidence>
<evidence type="ECO:0000313" key="8">
    <source>
        <dbReference type="EMBL" id="RLE07419.1"/>
    </source>
</evidence>
<dbReference type="Pfam" id="PF16193">
    <property type="entry name" value="AAA_assoc_2"/>
    <property type="match status" value="1"/>
</dbReference>
<reference evidence="8 9" key="1">
    <citation type="submission" date="2018-06" db="EMBL/GenBank/DDBJ databases">
        <title>Extensive metabolic versatility and redundancy in microbially diverse, dynamic hydrothermal sediments.</title>
        <authorList>
            <person name="Dombrowski N."/>
            <person name="Teske A."/>
            <person name="Baker B.J."/>
        </authorList>
    </citation>
    <scope>NUCLEOTIDE SEQUENCE [LARGE SCALE GENOMIC DNA]</scope>
    <source>
        <strain evidence="8">B7_G13</strain>
    </source>
</reference>
<dbReference type="InterPro" id="IPR051314">
    <property type="entry name" value="AAA_ATPase_RarA/MGS1/WRNIP1"/>
</dbReference>
<name>A0A662CZJ9_UNCAE</name>
<dbReference type="GO" id="GO:0005524">
    <property type="term" value="F:ATP binding"/>
    <property type="evidence" value="ECO:0007669"/>
    <property type="project" value="UniProtKB-KW"/>
</dbReference>
<dbReference type="FunFam" id="1.10.8.60:FF:000029">
    <property type="entry name" value="Replication-associated recombination protein A"/>
    <property type="match status" value="1"/>
</dbReference>
<keyword evidence="6" id="KW-0067">ATP-binding</keyword>
<dbReference type="InterPro" id="IPR008824">
    <property type="entry name" value="RuvB-like_N"/>
</dbReference>
<keyword evidence="4" id="KW-0235">DNA replication</keyword>
<dbReference type="GO" id="GO:0009378">
    <property type="term" value="F:four-way junction helicase activity"/>
    <property type="evidence" value="ECO:0007669"/>
    <property type="project" value="InterPro"/>
</dbReference>
<dbReference type="Gene3D" id="1.10.3710.10">
    <property type="entry name" value="DNA polymerase III clamp loader subunits, C-terminal domain"/>
    <property type="match status" value="1"/>
</dbReference>
<evidence type="ECO:0000256" key="5">
    <source>
        <dbReference type="ARBA" id="ARBA00022741"/>
    </source>
</evidence>
<dbReference type="Gene3D" id="3.40.50.300">
    <property type="entry name" value="P-loop containing nucleotide triphosphate hydrolases"/>
    <property type="match status" value="1"/>
</dbReference>
<evidence type="ECO:0000256" key="1">
    <source>
        <dbReference type="ARBA" id="ARBA00002393"/>
    </source>
</evidence>
<dbReference type="SUPFAM" id="SSF52540">
    <property type="entry name" value="P-loop containing nucleoside triphosphate hydrolases"/>
    <property type="match status" value="1"/>
</dbReference>
<comment type="similarity">
    <text evidence="2">Belongs to the AAA ATPase family. RarA/MGS1/WRNIP1 subfamily.</text>
</comment>
<proteinExistence type="inferred from homology"/>
<dbReference type="InterPro" id="IPR027417">
    <property type="entry name" value="P-loop_NTPase"/>
</dbReference>
<dbReference type="Gene3D" id="1.10.8.60">
    <property type="match status" value="1"/>
</dbReference>
<gene>
    <name evidence="8" type="ORF">DRZ78_03005</name>
</gene>
<dbReference type="GO" id="GO:0008047">
    <property type="term" value="F:enzyme activator activity"/>
    <property type="evidence" value="ECO:0007669"/>
    <property type="project" value="TreeGrafter"/>
</dbReference>
<organism evidence="8 9">
    <name type="scientific">Aerophobetes bacterium</name>
    <dbReference type="NCBI Taxonomy" id="2030807"/>
    <lineage>
        <taxon>Bacteria</taxon>
        <taxon>Candidatus Aerophobota</taxon>
    </lineage>
</organism>
<dbReference type="Proteomes" id="UP000277457">
    <property type="component" value="Unassembled WGS sequence"/>
</dbReference>
<comment type="caution">
    <text evidence="8">The sequence shown here is derived from an EMBL/GenBank/DDBJ whole genome shotgun (WGS) entry which is preliminary data.</text>
</comment>
<dbReference type="AlphaFoldDB" id="A0A662CZJ9"/>
<protein>
    <recommendedName>
        <fullName evidence="3">Replication-associated recombination protein A</fullName>
    </recommendedName>
</protein>
<dbReference type="InterPro" id="IPR021886">
    <property type="entry name" value="MgsA_C"/>
</dbReference>
<evidence type="ECO:0000313" key="9">
    <source>
        <dbReference type="Proteomes" id="UP000277457"/>
    </source>
</evidence>
<dbReference type="SUPFAM" id="SSF48019">
    <property type="entry name" value="post-AAA+ oligomerization domain-like"/>
    <property type="match status" value="1"/>
</dbReference>
<keyword evidence="5" id="KW-0547">Nucleotide-binding</keyword>
<feature type="domain" description="AAA+ ATPase" evidence="7">
    <location>
        <begin position="51"/>
        <end position="169"/>
    </location>
</feature>
<dbReference type="Pfam" id="PF05496">
    <property type="entry name" value="RuvB_N"/>
    <property type="match status" value="1"/>
</dbReference>
<evidence type="ECO:0000256" key="4">
    <source>
        <dbReference type="ARBA" id="ARBA00022705"/>
    </source>
</evidence>
<dbReference type="GO" id="GO:0003677">
    <property type="term" value="F:DNA binding"/>
    <property type="evidence" value="ECO:0007669"/>
    <property type="project" value="InterPro"/>
</dbReference>
<dbReference type="PANTHER" id="PTHR13779">
    <property type="entry name" value="WERNER HELICASE-INTERACTING PROTEIN 1 FAMILY MEMBER"/>
    <property type="match status" value="1"/>
</dbReference>
<evidence type="ECO:0000256" key="6">
    <source>
        <dbReference type="ARBA" id="ARBA00022840"/>
    </source>
</evidence>